<dbReference type="Gene3D" id="3.90.1640.30">
    <property type="match status" value="1"/>
</dbReference>
<dbReference type="Gene3D" id="3.10.310.30">
    <property type="match status" value="1"/>
</dbReference>
<dbReference type="OrthoDB" id="5287488at2"/>
<evidence type="ECO:0000256" key="5">
    <source>
        <dbReference type="ARBA" id="ARBA00022839"/>
    </source>
</evidence>
<accession>E1X592</accession>
<dbReference type="HOGENOM" id="CLU_009736_5_1_7"/>
<evidence type="ECO:0000256" key="6">
    <source>
        <dbReference type="SAM" id="MobiDB-lite"/>
    </source>
</evidence>
<dbReference type="GO" id="GO:0003676">
    <property type="term" value="F:nucleic acid binding"/>
    <property type="evidence" value="ECO:0007669"/>
    <property type="project" value="InterPro"/>
</dbReference>
<keyword evidence="11" id="KW-1185">Reference proteome</keyword>
<evidence type="ECO:0000259" key="9">
    <source>
        <dbReference type="Pfam" id="PF17768"/>
    </source>
</evidence>
<gene>
    <name evidence="10" type="ordered locus">BMS_0657</name>
</gene>
<feature type="domain" description="RecJ OB" evidence="9">
    <location>
        <begin position="459"/>
        <end position="575"/>
    </location>
</feature>
<keyword evidence="3" id="KW-0540">Nuclease</keyword>
<dbReference type="GO" id="GO:0006310">
    <property type="term" value="P:DNA recombination"/>
    <property type="evidence" value="ECO:0007669"/>
    <property type="project" value="InterPro"/>
</dbReference>
<dbReference type="Pfam" id="PF02272">
    <property type="entry name" value="DHHA1"/>
    <property type="match status" value="1"/>
</dbReference>
<sequence length="579" mass="65272">MQTTHTTHHSQNQKPQTTPKFHPVIQRIFDKREMGPKEIAEFLSWDLKSMPSLTSMKDVQKASTRIIQAIENNEKIAIYGDYDVDGTTSCALLYHFFKMIDIEVGLIQPSRFIEGYGIHPPSIDKAHEEGYKVVITVDCGITNNEAATRAKEIGIDLIITDHHKDARDEMPDAFAIVNPNRRDEPKDSELKALAGVTVGFALAVQIREDLIAAGRKIPSLYPLLQFAAIGTICDLAKLNPTNLKIVRHGLKQIPSTEYPGIRAFFSPEERERGFVPSEKLSFNIGPLINSKGRLDHPEKALQLLTIEDDKKAFEYYSHLEICNNERKFIQAEVFNSAKEQVLKNLNGSEHIVSIVYSPEWHEGVIGIVASKLVETFKVPAIVFTNAEEKGVIKASARSAGDLNLFDCLNENADLFLKFGGHKAAAGLSMPVENLSQFKENMLSTIAKLPAIQRTVQSYYDVEIGPEEINPRLLKELELLEPFGMGNQKPIFKMKGFRLDNYDILKDVHVRWSLSSLNDPSTKLKGISFNYIGKWGIEDPQDLYNAQERNGDELTAYFTLGVNHFRGNQYIQLMIERIEL</sequence>
<dbReference type="Proteomes" id="UP000008963">
    <property type="component" value="Chromosome"/>
</dbReference>
<dbReference type="InterPro" id="IPR038763">
    <property type="entry name" value="DHH_sf"/>
</dbReference>
<dbReference type="RefSeq" id="WP_014243350.1">
    <property type="nucleotide sequence ID" value="NC_016620.1"/>
</dbReference>
<dbReference type="InterPro" id="IPR003156">
    <property type="entry name" value="DHHA1_dom"/>
</dbReference>
<dbReference type="SUPFAM" id="SSF64182">
    <property type="entry name" value="DHH phosphoesterases"/>
    <property type="match status" value="1"/>
</dbReference>
<name>E1X592_HALMS</name>
<dbReference type="AlphaFoldDB" id="E1X592"/>
<evidence type="ECO:0000256" key="4">
    <source>
        <dbReference type="ARBA" id="ARBA00022801"/>
    </source>
</evidence>
<dbReference type="InterPro" id="IPR001667">
    <property type="entry name" value="DDH_dom"/>
</dbReference>
<reference evidence="11" key="1">
    <citation type="journal article" date="2013" name="ISME J.">
        <title>A small predatory core genome in the divergent marine Bacteriovorax marinus SJ and the terrestrial Bdellovibrio bacteriovorus.</title>
        <authorList>
            <person name="Crossman L.C."/>
            <person name="Chen H."/>
            <person name="Cerdeno-Tarraga A.M."/>
            <person name="Brooks K."/>
            <person name="Quail M.A."/>
            <person name="Pineiro S.A."/>
            <person name="Hobley L."/>
            <person name="Sockett R.E."/>
            <person name="Bentley S.D."/>
            <person name="Parkhill J."/>
            <person name="Williams H.N."/>
            <person name="Stine O.C."/>
        </authorList>
    </citation>
    <scope>NUCLEOTIDE SEQUENCE [LARGE SCALE GENOMIC DNA]</scope>
    <source>
        <strain evidence="11">ATCC BAA-682 / DSM 15412 / SJ</strain>
    </source>
</reference>
<dbReference type="KEGG" id="bmx:BMS_0657"/>
<evidence type="ECO:0000256" key="1">
    <source>
        <dbReference type="ARBA" id="ARBA00005915"/>
    </source>
</evidence>
<evidence type="ECO:0000259" key="7">
    <source>
        <dbReference type="Pfam" id="PF01368"/>
    </source>
</evidence>
<feature type="domain" description="DDH" evidence="7">
    <location>
        <begin position="75"/>
        <end position="207"/>
    </location>
</feature>
<keyword evidence="4" id="KW-0378">Hydrolase</keyword>
<dbReference type="GO" id="GO:0006281">
    <property type="term" value="P:DNA repair"/>
    <property type="evidence" value="ECO:0007669"/>
    <property type="project" value="InterPro"/>
</dbReference>
<dbReference type="STRING" id="862908.BMS_0657"/>
<dbReference type="PANTHER" id="PTHR30255">
    <property type="entry name" value="SINGLE-STRANDED-DNA-SPECIFIC EXONUCLEASE RECJ"/>
    <property type="match status" value="1"/>
</dbReference>
<evidence type="ECO:0000256" key="3">
    <source>
        <dbReference type="ARBA" id="ARBA00022722"/>
    </source>
</evidence>
<feature type="region of interest" description="Disordered" evidence="6">
    <location>
        <begin position="1"/>
        <end position="21"/>
    </location>
</feature>
<protein>
    <recommendedName>
        <fullName evidence="2">Single-stranded-DNA-specific exonuclease RecJ</fullName>
    </recommendedName>
</protein>
<dbReference type="InterPro" id="IPR004610">
    <property type="entry name" value="RecJ"/>
</dbReference>
<dbReference type="GO" id="GO:0008409">
    <property type="term" value="F:5'-3' exonuclease activity"/>
    <property type="evidence" value="ECO:0007669"/>
    <property type="project" value="InterPro"/>
</dbReference>
<dbReference type="eggNOG" id="COG0608">
    <property type="taxonomic scope" value="Bacteria"/>
</dbReference>
<dbReference type="PANTHER" id="PTHR30255:SF2">
    <property type="entry name" value="SINGLE-STRANDED-DNA-SPECIFIC EXONUCLEASE RECJ"/>
    <property type="match status" value="1"/>
</dbReference>
<proteinExistence type="inferred from homology"/>
<dbReference type="Pfam" id="PF17768">
    <property type="entry name" value="RecJ_OB"/>
    <property type="match status" value="1"/>
</dbReference>
<dbReference type="NCBIfam" id="TIGR00644">
    <property type="entry name" value="recJ"/>
    <property type="match status" value="1"/>
</dbReference>
<dbReference type="Pfam" id="PF01368">
    <property type="entry name" value="DHH"/>
    <property type="match status" value="1"/>
</dbReference>
<evidence type="ECO:0000313" key="10">
    <source>
        <dbReference type="EMBL" id="CBW25564.1"/>
    </source>
</evidence>
<organism evidence="10 11">
    <name type="scientific">Halobacteriovorax marinus (strain ATCC BAA-682 / DSM 15412 / SJ)</name>
    <name type="common">Bacteriovorax marinus</name>
    <dbReference type="NCBI Taxonomy" id="862908"/>
    <lineage>
        <taxon>Bacteria</taxon>
        <taxon>Pseudomonadati</taxon>
        <taxon>Bdellovibrionota</taxon>
        <taxon>Bacteriovoracia</taxon>
        <taxon>Bacteriovoracales</taxon>
        <taxon>Halobacteriovoraceae</taxon>
        <taxon>Halobacteriovorax</taxon>
    </lineage>
</organism>
<evidence type="ECO:0000259" key="8">
    <source>
        <dbReference type="Pfam" id="PF02272"/>
    </source>
</evidence>
<evidence type="ECO:0000313" key="11">
    <source>
        <dbReference type="Proteomes" id="UP000008963"/>
    </source>
</evidence>
<keyword evidence="5 10" id="KW-0269">Exonuclease</keyword>
<comment type="similarity">
    <text evidence="1">Belongs to the RecJ family.</text>
</comment>
<feature type="domain" description="DHHA1" evidence="8">
    <location>
        <begin position="354"/>
        <end position="445"/>
    </location>
</feature>
<dbReference type="PATRIC" id="fig|862908.3.peg.632"/>
<evidence type="ECO:0000256" key="2">
    <source>
        <dbReference type="ARBA" id="ARBA00019841"/>
    </source>
</evidence>
<feature type="compositionally biased region" description="Polar residues" evidence="6">
    <location>
        <begin position="10"/>
        <end position="19"/>
    </location>
</feature>
<dbReference type="EMBL" id="FQ312005">
    <property type="protein sequence ID" value="CBW25564.1"/>
    <property type="molecule type" value="Genomic_DNA"/>
</dbReference>
<dbReference type="InterPro" id="IPR041122">
    <property type="entry name" value="RecJ_OB"/>
</dbReference>
<dbReference type="InterPro" id="IPR051673">
    <property type="entry name" value="SSDNA_exonuclease_RecJ"/>
</dbReference>